<feature type="region of interest" description="Disordered" evidence="1">
    <location>
        <begin position="193"/>
        <end position="213"/>
    </location>
</feature>
<evidence type="ECO:0000313" key="3">
    <source>
        <dbReference type="Proteomes" id="UP000275846"/>
    </source>
</evidence>
<dbReference type="EMBL" id="UYSU01037757">
    <property type="protein sequence ID" value="VDL99430.1"/>
    <property type="molecule type" value="Genomic_DNA"/>
</dbReference>
<dbReference type="WBParaSite" id="SSLN_0001354601-mRNA-1">
    <property type="protein sequence ID" value="SSLN_0001354601-mRNA-1"/>
    <property type="gene ID" value="SSLN_0001354601"/>
</dbReference>
<evidence type="ECO:0000313" key="4">
    <source>
        <dbReference type="WBParaSite" id="SSLN_0001354601-mRNA-1"/>
    </source>
</evidence>
<dbReference type="Proteomes" id="UP000275846">
    <property type="component" value="Unassembled WGS sequence"/>
</dbReference>
<protein>
    <submittedName>
        <fullName evidence="4">DUF4238 domain-containing protein</fullName>
    </submittedName>
</protein>
<proteinExistence type="predicted"/>
<evidence type="ECO:0000313" key="2">
    <source>
        <dbReference type="EMBL" id="VDL99430.1"/>
    </source>
</evidence>
<evidence type="ECO:0000256" key="1">
    <source>
        <dbReference type="SAM" id="MobiDB-lite"/>
    </source>
</evidence>
<organism evidence="4">
    <name type="scientific">Schistocephalus solidus</name>
    <name type="common">Tapeworm</name>
    <dbReference type="NCBI Taxonomy" id="70667"/>
    <lineage>
        <taxon>Eukaryota</taxon>
        <taxon>Metazoa</taxon>
        <taxon>Spiralia</taxon>
        <taxon>Lophotrochozoa</taxon>
        <taxon>Platyhelminthes</taxon>
        <taxon>Cestoda</taxon>
        <taxon>Eucestoda</taxon>
        <taxon>Diphyllobothriidea</taxon>
        <taxon>Diphyllobothriidae</taxon>
        <taxon>Schistocephalus</taxon>
    </lineage>
</organism>
<sequence>MRPGPEMFDAYYAFVADWTLPEPFAIFNHLIDPYSVRLCLGKEVSHVENALMATAPGANVGEPNYQRARMEDEIWQSATRLRAIIAPRTDFVAAEVTPPDSTAVMSAGRMHFRVNCAGRNRAWDFALLPAPVPTYIFCAIQKDKILVSVSDAHDLRHPEPTSAQNDHTATHSTLYLVPLAFITLEAVTAYFSPPPRRRRRRRPPPPPPPPQFFVEICVEQNSN</sequence>
<keyword evidence="3" id="KW-1185">Reference proteome</keyword>
<reference evidence="2 3" key="2">
    <citation type="submission" date="2018-11" db="EMBL/GenBank/DDBJ databases">
        <authorList>
            <consortium name="Pathogen Informatics"/>
        </authorList>
    </citation>
    <scope>NUCLEOTIDE SEQUENCE [LARGE SCALE GENOMIC DNA]</scope>
    <source>
        <strain evidence="2 3">NST_G2</strain>
    </source>
</reference>
<gene>
    <name evidence="2" type="ORF">SSLN_LOCUS13045</name>
</gene>
<accession>A0A183T997</accession>
<dbReference type="OrthoDB" id="6322624at2759"/>
<name>A0A183T997_SCHSO</name>
<reference evidence="4" key="1">
    <citation type="submission" date="2016-06" db="UniProtKB">
        <authorList>
            <consortium name="WormBaseParasite"/>
        </authorList>
    </citation>
    <scope>IDENTIFICATION</scope>
</reference>
<dbReference type="AlphaFoldDB" id="A0A183T997"/>